<protein>
    <submittedName>
        <fullName evidence="1">Uncharacterized protein</fullName>
    </submittedName>
</protein>
<dbReference type="Proteomes" id="UP000437748">
    <property type="component" value="Unassembled WGS sequence"/>
</dbReference>
<evidence type="ECO:0000313" key="2">
    <source>
        <dbReference type="Proteomes" id="UP000437748"/>
    </source>
</evidence>
<sequence>MVSQDEAKQVPEIIKNKILELKAIETKLGHLPPENWNVGELFSRIENSNYHQSIAQMEKQTEILFMEICEELFKYNFESSDIVKEINSVLCYLGGPKYCNEDEVMEALGK</sequence>
<dbReference type="OrthoDB" id="5295622at2"/>
<reference evidence="1 2" key="1">
    <citation type="submission" date="2019-10" db="EMBL/GenBank/DDBJ databases">
        <title>New species of Slilvanegrellaceae.</title>
        <authorList>
            <person name="Pitt A."/>
            <person name="Hahn M.W."/>
        </authorList>
    </citation>
    <scope>NUCLEOTIDE SEQUENCE [LARGE SCALE GENOMIC DNA]</scope>
    <source>
        <strain evidence="1 2">SP-Ram-0.45-NSY-1</strain>
    </source>
</reference>
<dbReference type="AlphaFoldDB" id="A0A6N6VTJ5"/>
<keyword evidence="2" id="KW-1185">Reference proteome</keyword>
<evidence type="ECO:0000313" key="1">
    <source>
        <dbReference type="EMBL" id="KAB8039650.1"/>
    </source>
</evidence>
<organism evidence="1 2">
    <name type="scientific">Silvanigrella paludirubra</name>
    <dbReference type="NCBI Taxonomy" id="2499159"/>
    <lineage>
        <taxon>Bacteria</taxon>
        <taxon>Pseudomonadati</taxon>
        <taxon>Bdellovibrionota</taxon>
        <taxon>Oligoflexia</taxon>
        <taxon>Silvanigrellales</taxon>
        <taxon>Silvanigrellaceae</taxon>
        <taxon>Silvanigrella</taxon>
    </lineage>
</organism>
<accession>A0A6N6VTJ5</accession>
<name>A0A6N6VTJ5_9BACT</name>
<comment type="caution">
    <text evidence="1">The sequence shown here is derived from an EMBL/GenBank/DDBJ whole genome shotgun (WGS) entry which is preliminary data.</text>
</comment>
<dbReference type="RefSeq" id="WP_153418998.1">
    <property type="nucleotide sequence ID" value="NZ_WFLM01000002.1"/>
</dbReference>
<gene>
    <name evidence="1" type="ORF">GCL60_05155</name>
</gene>
<dbReference type="EMBL" id="WFLM01000002">
    <property type="protein sequence ID" value="KAB8039650.1"/>
    <property type="molecule type" value="Genomic_DNA"/>
</dbReference>
<proteinExistence type="predicted"/>